<dbReference type="EMBL" id="JAUCMV010000003">
    <property type="protein sequence ID" value="KAK0413485.1"/>
    <property type="molecule type" value="Genomic_DNA"/>
</dbReference>
<keyword evidence="2" id="KW-1185">Reference proteome</keyword>
<protein>
    <submittedName>
        <fullName evidence="1">Uncharacterized protein</fullName>
    </submittedName>
</protein>
<accession>A0AA39HWL8</accession>
<proteinExistence type="predicted"/>
<reference evidence="1" key="1">
    <citation type="submission" date="2023-06" db="EMBL/GenBank/DDBJ databases">
        <title>Genomic analysis of the entomopathogenic nematode Steinernema hermaphroditum.</title>
        <authorList>
            <person name="Schwarz E.M."/>
            <person name="Heppert J.K."/>
            <person name="Baniya A."/>
            <person name="Schwartz H.T."/>
            <person name="Tan C.-H."/>
            <person name="Antoshechkin I."/>
            <person name="Sternberg P.W."/>
            <person name="Goodrich-Blair H."/>
            <person name="Dillman A.R."/>
        </authorList>
    </citation>
    <scope>NUCLEOTIDE SEQUENCE</scope>
    <source>
        <strain evidence="1">PS9179</strain>
        <tissue evidence="1">Whole animal</tissue>
    </source>
</reference>
<gene>
    <name evidence="1" type="ORF">QR680_006835</name>
</gene>
<comment type="caution">
    <text evidence="1">The sequence shown here is derived from an EMBL/GenBank/DDBJ whole genome shotgun (WGS) entry which is preliminary data.</text>
</comment>
<name>A0AA39HWL8_9BILA</name>
<sequence length="246" mass="28398">MYTLEISISAGMVFFQAQIDGGYGRTRSLPPDFSFWNRHRSAFSQMSIEKATYYVRTGTHPLTNDTVEIIEKILKNQCHRVDTLRLPNFGLADYPSILRILKAIPGVNEVYAPCVDNVLERWIDTLWEVNIDPFNDASGKLTDRIIENLSKRQLGSLILRVPKSRPDLYRRLLHAVFFDARAKSRHTNYDSTFQDVIGEFMKTLSVSAPKNGDRIPVDKNGTRFSFTDCSYQSNDNGWHLWFFFDE</sequence>
<evidence type="ECO:0000313" key="2">
    <source>
        <dbReference type="Proteomes" id="UP001175271"/>
    </source>
</evidence>
<organism evidence="1 2">
    <name type="scientific">Steinernema hermaphroditum</name>
    <dbReference type="NCBI Taxonomy" id="289476"/>
    <lineage>
        <taxon>Eukaryota</taxon>
        <taxon>Metazoa</taxon>
        <taxon>Ecdysozoa</taxon>
        <taxon>Nematoda</taxon>
        <taxon>Chromadorea</taxon>
        <taxon>Rhabditida</taxon>
        <taxon>Tylenchina</taxon>
        <taxon>Panagrolaimomorpha</taxon>
        <taxon>Strongyloidoidea</taxon>
        <taxon>Steinernematidae</taxon>
        <taxon>Steinernema</taxon>
    </lineage>
</organism>
<dbReference type="AlphaFoldDB" id="A0AA39HWL8"/>
<evidence type="ECO:0000313" key="1">
    <source>
        <dbReference type="EMBL" id="KAK0413485.1"/>
    </source>
</evidence>
<dbReference type="Proteomes" id="UP001175271">
    <property type="component" value="Unassembled WGS sequence"/>
</dbReference>